<dbReference type="EMBL" id="CP060139">
    <property type="protein sequence ID" value="QNR25474.1"/>
    <property type="molecule type" value="Genomic_DNA"/>
</dbReference>
<dbReference type="InterPro" id="IPR043741">
    <property type="entry name" value="DUF5686"/>
</dbReference>
<gene>
    <name evidence="1" type="ORF">H4K34_06435</name>
</gene>
<dbReference type="KEGG" id="chyd:H4K34_06435"/>
<protein>
    <submittedName>
        <fullName evidence="1">Carboxypeptidase-like regulatory domain-containing protein</fullName>
    </submittedName>
</protein>
<keyword evidence="2" id="KW-1185">Reference proteome</keyword>
<name>A0A7H0VIC6_9FLAO</name>
<accession>A0A7H0VIC6</accession>
<evidence type="ECO:0000313" key="2">
    <source>
        <dbReference type="Proteomes" id="UP000516305"/>
    </source>
</evidence>
<dbReference type="InterPro" id="IPR008969">
    <property type="entry name" value="CarboxyPept-like_regulatory"/>
</dbReference>
<dbReference type="Gene3D" id="2.60.40.1120">
    <property type="entry name" value="Carboxypeptidase-like, regulatory domain"/>
    <property type="match status" value="1"/>
</dbReference>
<proteinExistence type="predicted"/>
<keyword evidence="1" id="KW-0645">Protease</keyword>
<dbReference type="SUPFAM" id="SSF49464">
    <property type="entry name" value="Carboxypeptidase regulatory domain-like"/>
    <property type="match status" value="1"/>
</dbReference>
<organism evidence="1 2">
    <name type="scientific">Croceimicrobium hydrocarbonivorans</name>
    <dbReference type="NCBI Taxonomy" id="2761580"/>
    <lineage>
        <taxon>Bacteria</taxon>
        <taxon>Pseudomonadati</taxon>
        <taxon>Bacteroidota</taxon>
        <taxon>Flavobacteriia</taxon>
        <taxon>Flavobacteriales</taxon>
        <taxon>Owenweeksiaceae</taxon>
        <taxon>Croceimicrobium</taxon>
    </lineage>
</organism>
<reference evidence="1 2" key="1">
    <citation type="submission" date="2020-08" db="EMBL/GenBank/DDBJ databases">
        <title>Croceimicrobium hydrocarbonivorans gen. nov., sp. nov., a novel marine bacterium isolated from a bacterial consortium that degrades polyethylene terephthalate.</title>
        <authorList>
            <person name="Liu R."/>
        </authorList>
    </citation>
    <scope>NUCLEOTIDE SEQUENCE [LARGE SCALE GENOMIC DNA]</scope>
    <source>
        <strain evidence="1 2">A20-9</strain>
    </source>
</reference>
<evidence type="ECO:0000313" key="1">
    <source>
        <dbReference type="EMBL" id="QNR25474.1"/>
    </source>
</evidence>
<dbReference type="Pfam" id="PF13715">
    <property type="entry name" value="CarbopepD_reg_2"/>
    <property type="match status" value="1"/>
</dbReference>
<dbReference type="RefSeq" id="WP_210760002.1">
    <property type="nucleotide sequence ID" value="NZ_CP060139.1"/>
</dbReference>
<keyword evidence="1" id="KW-0378">Hydrolase</keyword>
<dbReference type="AlphaFoldDB" id="A0A7H0VIC6"/>
<keyword evidence="1" id="KW-0121">Carboxypeptidase</keyword>
<sequence length="826" mass="95325">MKTLIQLCILFILPFSLISQHSIEGRVVDEEGKGLPFVNITINKGGRGGTTDLDGFYQLESSTPIKNLDFSYIGFEAQSLTGPNLEAKAKVVVLIETTTTLGEVTVLPGENPAHRMIENAVRNKEANDPEELDQFSYYSYSKFIVTLNLDSIDPDIDTVMLSDRIDSLKADQPDSIVKIDSSGFELHQYFSDKHLFFMETLTQRKFKRPRDNEEVIANRTSGFKNPMFAMLVTQLQSFSFYSDYIGISGGEYLNPISKGSTKRYYFVLEDSLFTETGDTIFTLSFRPRPNTGFKALQGVINIDSRDWAIVNVRATPASEESLPIEITQEYRRFGPHTWFPVSFEADIKLRMISFNKAVPRAIMRRRLMRIDLDPKFKFSDISHAELTIEEKDQAEVDSLLQAFRGDELDSLEANTYSFVDSISEAENFERSLNIFLTLSRGYIPIYYVNLDIGSVLNYNVYEGFRLGAAFETNERFHDRLKLGAFYAYGFKDKAHKYGGHINYELHKNLRWQVYARYKSDIFETSGFGMPGIEAQSIFQNNYRRISIEQWDYNQQIRLGMRIDPLPNVQLDFSTLHERLNTVGNYQFLDYSDSPEWFEFSEVAVGLRYAPAEEYAETPIGKIKLRQRYPVFSLLVSEGMNDYWEGDYNYTRALFQAEYKRLSRGYGETSIRLRAAAVWGDVPASKLFSPAANFRNSSDYWEATFYSVPDRQAFETMRFNEFLNDRMISLMWRQDFRSTFYKRPGFEPHLEMVHRVAFGTLAKPELHKNIGVKDLKHGYFESGLEFNRLYVSNLLGLGIGVYYRYGPNQLAEPLHNFAFKLSSKFSF</sequence>
<dbReference type="Proteomes" id="UP000516305">
    <property type="component" value="Chromosome"/>
</dbReference>
<dbReference type="GO" id="GO:0004180">
    <property type="term" value="F:carboxypeptidase activity"/>
    <property type="evidence" value="ECO:0007669"/>
    <property type="project" value="UniProtKB-KW"/>
</dbReference>
<dbReference type="Pfam" id="PF18939">
    <property type="entry name" value="DUF5686"/>
    <property type="match status" value="1"/>
</dbReference>